<dbReference type="InterPro" id="IPR002575">
    <property type="entry name" value="Aminoglycoside_PTrfase"/>
</dbReference>
<dbReference type="GO" id="GO:0016740">
    <property type="term" value="F:transferase activity"/>
    <property type="evidence" value="ECO:0007669"/>
    <property type="project" value="UniProtKB-KW"/>
</dbReference>
<feature type="domain" description="Aminoglycoside phosphotransferase" evidence="7">
    <location>
        <begin position="320"/>
        <end position="366"/>
    </location>
</feature>
<dbReference type="Proteomes" id="UP000190744">
    <property type="component" value="Unassembled WGS sequence"/>
</dbReference>
<dbReference type="PANTHER" id="PTHR36091">
    <property type="entry name" value="ALTERED INHERITANCE OF MITOCHONDRIA PROTEIN 9, MITOCHONDRIAL"/>
    <property type="match status" value="1"/>
</dbReference>
<evidence type="ECO:0000256" key="1">
    <source>
        <dbReference type="ARBA" id="ARBA00004173"/>
    </source>
</evidence>
<evidence type="ECO:0000256" key="2">
    <source>
        <dbReference type="ARBA" id="ARBA00005543"/>
    </source>
</evidence>
<evidence type="ECO:0000313" key="9">
    <source>
        <dbReference type="Proteomes" id="UP000190744"/>
    </source>
</evidence>
<dbReference type="PANTHER" id="PTHR36091:SF1">
    <property type="entry name" value="ALTERED INHERITANCE OF MITOCHONDRIA PROTEIN 9, MITOCHONDRIAL"/>
    <property type="match status" value="1"/>
</dbReference>
<dbReference type="Gene3D" id="3.90.1200.10">
    <property type="match status" value="1"/>
</dbReference>
<organism evidence="8 9">
    <name type="scientific">Penicillium brasilianum</name>
    <dbReference type="NCBI Taxonomy" id="104259"/>
    <lineage>
        <taxon>Eukaryota</taxon>
        <taxon>Fungi</taxon>
        <taxon>Dikarya</taxon>
        <taxon>Ascomycota</taxon>
        <taxon>Pezizomycotina</taxon>
        <taxon>Eurotiomycetes</taxon>
        <taxon>Eurotiomycetidae</taxon>
        <taxon>Eurotiales</taxon>
        <taxon>Aspergillaceae</taxon>
        <taxon>Penicillium</taxon>
    </lineage>
</organism>
<comment type="caution">
    <text evidence="8">The sequence shown here is derived from an EMBL/GenBank/DDBJ whole genome shotgun (WGS) entry which is preliminary data.</text>
</comment>
<dbReference type="InterPro" id="IPR051035">
    <property type="entry name" value="Mito_inheritance_9"/>
</dbReference>
<evidence type="ECO:0000256" key="3">
    <source>
        <dbReference type="ARBA" id="ARBA00016197"/>
    </source>
</evidence>
<comment type="subcellular location">
    <subcellularLocation>
        <location evidence="1">Mitochondrion</location>
    </subcellularLocation>
</comment>
<comment type="similarity">
    <text evidence="2">Belongs to the AIM9 family.</text>
</comment>
<dbReference type="EMBL" id="LJBN01000126">
    <property type="protein sequence ID" value="OOQ87282.1"/>
    <property type="molecule type" value="Genomic_DNA"/>
</dbReference>
<keyword evidence="8" id="KW-0808">Transferase</keyword>
<evidence type="ECO:0000259" key="7">
    <source>
        <dbReference type="Pfam" id="PF01636"/>
    </source>
</evidence>
<gene>
    <name evidence="8" type="ORF">PEBR_17647</name>
</gene>
<evidence type="ECO:0000256" key="6">
    <source>
        <dbReference type="ARBA" id="ARBA00031849"/>
    </source>
</evidence>
<dbReference type="SUPFAM" id="SSF56112">
    <property type="entry name" value="Protein kinase-like (PK-like)"/>
    <property type="match status" value="1"/>
</dbReference>
<keyword evidence="5" id="KW-0496">Mitochondrion</keyword>
<dbReference type="Pfam" id="PF01636">
    <property type="entry name" value="APH"/>
    <property type="match status" value="1"/>
</dbReference>
<reference evidence="9" key="1">
    <citation type="submission" date="2015-09" db="EMBL/GenBank/DDBJ databases">
        <authorList>
            <person name="Fill T.P."/>
            <person name="Baretta J.F."/>
            <person name="de Almeida L.G."/>
            <person name="Rocha M."/>
            <person name="de Souza D.H."/>
            <person name="Malavazi I."/>
            <person name="Cerdeira L.T."/>
            <person name="Hong H."/>
            <person name="Samborskyy M."/>
            <person name="de Vasconcelos A.T."/>
            <person name="Leadlay P."/>
            <person name="Rodrigues-Filho E."/>
        </authorList>
    </citation>
    <scope>NUCLEOTIDE SEQUENCE [LARGE SCALE GENOMIC DNA]</scope>
    <source>
        <strain evidence="9">LaBioMMi 136</strain>
    </source>
</reference>
<accession>A0A1S9RP58</accession>
<sequence>MPEWAGGSRQAGGAMGAIFGPLLTVRYGKESQQRILEEDFNRHTRHRWLFNEESELAKRYKKFNLQRLLDVAVNVCDGAQYCTRITKCVEGLHNKAFILKMDNGSEVFAKLPNPNAGPAHFSVASEVATRELLRDVFDIPVPRVLSWSSDAANNLVEAEYIIEEKAPGVRLGSVWNQWPRQLKLQLITQVLEMENKLATITFNKHGCIYFKEDLRSFVGDTEDIHSQNVESDVLERFSIGPLTTNELWSGTRKDMNLDRGPWENALEYTRAMGHNERMWIKTHALPRMNYYRSKQNKEFPEDGISLLEKYLNVSSYLVPQPSDESSAANVLWHPDLHLDNIFVDPDTCRITRIVDWQSACVAPMFYQSGVPRMCRHPRPVREGWVVPGRPDNYESMSKDEQKQIDDDLESETIHKYYEAQVYKRAPLHWAVLQQHATPILRKPVWLVTGAWENRGLFFLHFSSEDIELHSKEEENINRVGRMLLLFRDQAVLPVDGMVEPEDYDLALENNHQFKDTFIGLAKDEEEKELFRNLLPYQESGNI</sequence>
<evidence type="ECO:0000256" key="5">
    <source>
        <dbReference type="ARBA" id="ARBA00023128"/>
    </source>
</evidence>
<evidence type="ECO:0000313" key="8">
    <source>
        <dbReference type="EMBL" id="OOQ87282.1"/>
    </source>
</evidence>
<keyword evidence="4" id="KW-0809">Transit peptide</keyword>
<dbReference type="InterPro" id="IPR011009">
    <property type="entry name" value="Kinase-like_dom_sf"/>
</dbReference>
<dbReference type="AlphaFoldDB" id="A0A1S9RP58"/>
<proteinExistence type="inferred from homology"/>
<name>A0A1S9RP58_PENBI</name>
<dbReference type="GO" id="GO:0005739">
    <property type="term" value="C:mitochondrion"/>
    <property type="evidence" value="ECO:0007669"/>
    <property type="project" value="UniProtKB-SubCell"/>
</dbReference>
<evidence type="ECO:0000256" key="4">
    <source>
        <dbReference type="ARBA" id="ARBA00022946"/>
    </source>
</evidence>
<protein>
    <recommendedName>
        <fullName evidence="3">Altered inheritance of mitochondria protein 9, mitochondrial</fullName>
    </recommendedName>
    <alternativeName>
        <fullName evidence="6">Found in mitochondrial proteome protein 29</fullName>
    </alternativeName>
</protein>